<dbReference type="Gene3D" id="1.25.10.10">
    <property type="entry name" value="Leucine-rich Repeat Variant"/>
    <property type="match status" value="3"/>
</dbReference>
<evidence type="ECO:0000256" key="1">
    <source>
        <dbReference type="ARBA" id="ARBA00022549"/>
    </source>
</evidence>
<evidence type="ECO:0000256" key="2">
    <source>
        <dbReference type="ARBA" id="ARBA00022738"/>
    </source>
</evidence>
<dbReference type="AlphaFoldDB" id="A0A951PM02"/>
<dbReference type="EMBL" id="JAHHIF010000020">
    <property type="protein sequence ID" value="MBW4546036.1"/>
    <property type="molecule type" value="Genomic_DNA"/>
</dbReference>
<name>A0A951PM02_9CYAN</name>
<dbReference type="SMART" id="SM00567">
    <property type="entry name" value="EZ_HEAT"/>
    <property type="match status" value="8"/>
</dbReference>
<dbReference type="InterPro" id="IPR000225">
    <property type="entry name" value="Armadillo"/>
</dbReference>
<reference evidence="3" key="1">
    <citation type="submission" date="2021-05" db="EMBL/GenBank/DDBJ databases">
        <authorList>
            <person name="Pietrasiak N."/>
            <person name="Ward R."/>
            <person name="Stajich J.E."/>
            <person name="Kurbessoian T."/>
        </authorList>
    </citation>
    <scope>NUCLEOTIDE SEQUENCE</scope>
    <source>
        <strain evidence="3">CPER-KK1</strain>
    </source>
</reference>
<dbReference type="PROSITE" id="PS50176">
    <property type="entry name" value="ARM_REPEAT"/>
    <property type="match status" value="1"/>
</dbReference>
<dbReference type="PANTHER" id="PTHR12697">
    <property type="entry name" value="PBS LYASE HEAT-LIKE PROTEIN"/>
    <property type="match status" value="1"/>
</dbReference>
<dbReference type="InterPro" id="IPR004155">
    <property type="entry name" value="PBS_lyase_HEAT"/>
</dbReference>
<evidence type="ECO:0000313" key="4">
    <source>
        <dbReference type="Proteomes" id="UP000753908"/>
    </source>
</evidence>
<dbReference type="Pfam" id="PF13646">
    <property type="entry name" value="HEAT_2"/>
    <property type="match status" value="2"/>
</dbReference>
<dbReference type="SUPFAM" id="SSF48371">
    <property type="entry name" value="ARM repeat"/>
    <property type="match status" value="2"/>
</dbReference>
<comment type="caution">
    <text evidence="3">The sequence shown here is derived from an EMBL/GenBank/DDBJ whole genome shotgun (WGS) entry which is preliminary data.</text>
</comment>
<reference evidence="3" key="2">
    <citation type="journal article" date="2022" name="Microbiol. Resour. Announc.">
        <title>Metagenome Sequencing to Explore Phylogenomics of Terrestrial Cyanobacteria.</title>
        <authorList>
            <person name="Ward R.D."/>
            <person name="Stajich J.E."/>
            <person name="Johansen J.R."/>
            <person name="Huntemann M."/>
            <person name="Clum A."/>
            <person name="Foster B."/>
            <person name="Foster B."/>
            <person name="Roux S."/>
            <person name="Palaniappan K."/>
            <person name="Varghese N."/>
            <person name="Mukherjee S."/>
            <person name="Reddy T.B.K."/>
            <person name="Daum C."/>
            <person name="Copeland A."/>
            <person name="Chen I.A."/>
            <person name="Ivanova N.N."/>
            <person name="Kyrpides N.C."/>
            <person name="Shapiro N."/>
            <person name="Eloe-Fadrosh E.A."/>
            <person name="Pietrasiak N."/>
        </authorList>
    </citation>
    <scope>NUCLEOTIDE SEQUENCE</scope>
    <source>
        <strain evidence="3">CPER-KK1</strain>
    </source>
</reference>
<sequence length="433" mass="46942">MTNVLEQATAAAQQGNWSSLNQFLQQLPLGKKAKDAEADSAPLNDSDLEQVLNLALEVLESGDFQDRWEVAKVFPKLGSIAIAPSIAILEDDEADLEVRWFAARILGEFNDPTVITTLVDLLKTAEDEDLTDMAATALSNLGDSAIEALTGLLSEPNSRLLATTALSQIRRPEIITPLLGVVNDPQVAVRSMAIEALSSFHDSRIPPVLLKALKDHAAVVRKEAVIGLGLRSDLREELDLLNQLKPLLYDFNPDVCQQAAIALGRMGTDEAAEALFKVLQSPATPVPIQIDLIRAIGWVGTAKSLDYLQQALDTASIECIQEIIRVLGQVDEPVLRAKATQILLDLNSQHPARQVAIVRQALALAWGQLGEVCAMEALVELLADPTDTVRLHAIAALKNFPHAHQQLEQLANDEQLTPALKQGVAIALAEWNI</sequence>
<dbReference type="PANTHER" id="PTHR12697:SF5">
    <property type="entry name" value="DEOXYHYPUSINE HYDROXYLASE"/>
    <property type="match status" value="1"/>
</dbReference>
<protein>
    <submittedName>
        <fullName evidence="3">HEAT repeat domain-containing protein</fullName>
    </submittedName>
</protein>
<accession>A0A951PM02</accession>
<keyword evidence="2" id="KW-0605">Phycobilisome</keyword>
<gene>
    <name evidence="3" type="ORF">KME25_16545</name>
</gene>
<dbReference type="GO" id="GO:0016491">
    <property type="term" value="F:oxidoreductase activity"/>
    <property type="evidence" value="ECO:0007669"/>
    <property type="project" value="TreeGrafter"/>
</dbReference>
<dbReference type="Pfam" id="PF03130">
    <property type="entry name" value="HEAT_PBS"/>
    <property type="match status" value="1"/>
</dbReference>
<keyword evidence="1" id="KW-0042">Antenna complex</keyword>
<organism evidence="3 4">
    <name type="scientific">Symplocastrum torsivum CPER-KK1</name>
    <dbReference type="NCBI Taxonomy" id="450513"/>
    <lineage>
        <taxon>Bacteria</taxon>
        <taxon>Bacillati</taxon>
        <taxon>Cyanobacteriota</taxon>
        <taxon>Cyanophyceae</taxon>
        <taxon>Oscillatoriophycideae</taxon>
        <taxon>Oscillatoriales</taxon>
        <taxon>Microcoleaceae</taxon>
        <taxon>Symplocastrum</taxon>
    </lineage>
</organism>
<dbReference type="Proteomes" id="UP000753908">
    <property type="component" value="Unassembled WGS sequence"/>
</dbReference>
<dbReference type="InterPro" id="IPR011989">
    <property type="entry name" value="ARM-like"/>
</dbReference>
<dbReference type="InterPro" id="IPR016024">
    <property type="entry name" value="ARM-type_fold"/>
</dbReference>
<evidence type="ECO:0000313" key="3">
    <source>
        <dbReference type="EMBL" id="MBW4546036.1"/>
    </source>
</evidence>
<dbReference type="GO" id="GO:0030089">
    <property type="term" value="C:phycobilisome"/>
    <property type="evidence" value="ECO:0007669"/>
    <property type="project" value="UniProtKB-KW"/>
</dbReference>
<proteinExistence type="predicted"/>